<evidence type="ECO:0000256" key="1">
    <source>
        <dbReference type="SAM" id="MobiDB-lite"/>
    </source>
</evidence>
<dbReference type="EMBL" id="NEWD01000002">
    <property type="protein sequence ID" value="OXN01726.1"/>
    <property type="molecule type" value="Genomic_DNA"/>
</dbReference>
<feature type="transmembrane region" description="Helical" evidence="2">
    <location>
        <begin position="62"/>
        <end position="83"/>
    </location>
</feature>
<dbReference type="Proteomes" id="UP000215433">
    <property type="component" value="Unassembled WGS sequence"/>
</dbReference>
<organism evidence="3 4">
    <name type="scientific">Bifidobacterium vansinderenii</name>
    <dbReference type="NCBI Taxonomy" id="1984871"/>
    <lineage>
        <taxon>Bacteria</taxon>
        <taxon>Bacillati</taxon>
        <taxon>Actinomycetota</taxon>
        <taxon>Actinomycetes</taxon>
        <taxon>Bifidobacteriales</taxon>
        <taxon>Bifidobacteriaceae</taxon>
        <taxon>Bifidobacterium</taxon>
    </lineage>
</organism>
<dbReference type="AlphaFoldDB" id="A0A229W1L7"/>
<evidence type="ECO:0000313" key="4">
    <source>
        <dbReference type="Proteomes" id="UP000215433"/>
    </source>
</evidence>
<keyword evidence="2" id="KW-0812">Transmembrane</keyword>
<proteinExistence type="predicted"/>
<keyword evidence="2" id="KW-0472">Membrane</keyword>
<evidence type="ECO:0000256" key="2">
    <source>
        <dbReference type="SAM" id="Phobius"/>
    </source>
</evidence>
<gene>
    <name evidence="3" type="ORF">Tam10B_0169</name>
</gene>
<sequence length="113" mass="13114">MNREYWDRKRREREARDERYRQLRQGATPLQRFGMFAERHGEENRPSIPDQARHSRQWFGQVTGMTLVLTVILVTLGLLLGMIGASGGTILIVMIVALTVLITVIVLFMQRFQ</sequence>
<dbReference type="RefSeq" id="WP_093959382.1">
    <property type="nucleotide sequence ID" value="NZ_NEWD01000002.1"/>
</dbReference>
<name>A0A229W1L7_9BIFI</name>
<feature type="transmembrane region" description="Helical" evidence="2">
    <location>
        <begin position="89"/>
        <end position="109"/>
    </location>
</feature>
<evidence type="ECO:0000313" key="3">
    <source>
        <dbReference type="EMBL" id="OXN01726.1"/>
    </source>
</evidence>
<accession>A0A229W1L7</accession>
<feature type="region of interest" description="Disordered" evidence="1">
    <location>
        <begin position="1"/>
        <end position="20"/>
    </location>
</feature>
<protein>
    <submittedName>
        <fullName evidence="3">Uncharacterized protein</fullName>
    </submittedName>
</protein>
<keyword evidence="4" id="KW-1185">Reference proteome</keyword>
<comment type="caution">
    <text evidence="3">The sequence shown here is derived from an EMBL/GenBank/DDBJ whole genome shotgun (WGS) entry which is preliminary data.</text>
</comment>
<dbReference type="OrthoDB" id="9954289at2"/>
<keyword evidence="2" id="KW-1133">Transmembrane helix</keyword>
<reference evidence="3 4" key="1">
    <citation type="submission" date="2017-05" db="EMBL/GenBank/DDBJ databases">
        <title>Bifidobacterium vansinderenii sp. nov.</title>
        <authorList>
            <person name="Lugli G.A."/>
            <person name="Duranti S."/>
            <person name="Mangifesta M."/>
        </authorList>
    </citation>
    <scope>NUCLEOTIDE SEQUENCE [LARGE SCALE GENOMIC DNA]</scope>
    <source>
        <strain evidence="3 4">Tam10B</strain>
    </source>
</reference>